<protein>
    <submittedName>
        <fullName evidence="3">Uncharacterized protein</fullName>
    </submittedName>
</protein>
<feature type="compositionally biased region" description="Polar residues" evidence="1">
    <location>
        <begin position="104"/>
        <end position="113"/>
    </location>
</feature>
<feature type="region of interest" description="Disordered" evidence="1">
    <location>
        <begin position="260"/>
        <end position="362"/>
    </location>
</feature>
<evidence type="ECO:0000313" key="2">
    <source>
        <dbReference type="EMBL" id="KAA1088303.1"/>
    </source>
</evidence>
<reference evidence="4 5" key="1">
    <citation type="submission" date="2019-05" db="EMBL/GenBank/DDBJ databases">
        <title>Emergence of the Ug99 lineage of the wheat stem rust pathogen through somatic hybridization.</title>
        <authorList>
            <person name="Li F."/>
            <person name="Upadhyaya N.M."/>
            <person name="Sperschneider J."/>
            <person name="Matny O."/>
            <person name="Nguyen-Phuc H."/>
            <person name="Mago R."/>
            <person name="Raley C."/>
            <person name="Miller M.E."/>
            <person name="Silverstein K.A.T."/>
            <person name="Henningsen E."/>
            <person name="Hirsch C.D."/>
            <person name="Visser B."/>
            <person name="Pretorius Z.A."/>
            <person name="Steffenson B.J."/>
            <person name="Schwessinger B."/>
            <person name="Dodds P.N."/>
            <person name="Figueroa M."/>
        </authorList>
    </citation>
    <scope>NUCLEOTIDE SEQUENCE [LARGE SCALE GENOMIC DNA]</scope>
    <source>
        <strain evidence="3">21-0</strain>
        <strain evidence="2 5">Ug99</strain>
    </source>
</reference>
<evidence type="ECO:0000313" key="3">
    <source>
        <dbReference type="EMBL" id="KAA1105289.1"/>
    </source>
</evidence>
<accession>A0A5B0PWP0</accession>
<organism evidence="3 4">
    <name type="scientific">Puccinia graminis f. sp. tritici</name>
    <dbReference type="NCBI Taxonomy" id="56615"/>
    <lineage>
        <taxon>Eukaryota</taxon>
        <taxon>Fungi</taxon>
        <taxon>Dikarya</taxon>
        <taxon>Basidiomycota</taxon>
        <taxon>Pucciniomycotina</taxon>
        <taxon>Pucciniomycetes</taxon>
        <taxon>Pucciniales</taxon>
        <taxon>Pucciniaceae</taxon>
        <taxon>Puccinia</taxon>
    </lineage>
</organism>
<keyword evidence="4" id="KW-1185">Reference proteome</keyword>
<gene>
    <name evidence="3" type="ORF">PGT21_001686</name>
    <name evidence="2" type="ORF">PGTUg99_009187</name>
</gene>
<feature type="compositionally biased region" description="Polar residues" evidence="1">
    <location>
        <begin position="268"/>
        <end position="277"/>
    </location>
</feature>
<dbReference type="Proteomes" id="UP000324748">
    <property type="component" value="Unassembled WGS sequence"/>
</dbReference>
<evidence type="ECO:0000313" key="5">
    <source>
        <dbReference type="Proteomes" id="UP000325313"/>
    </source>
</evidence>
<dbReference type="EMBL" id="VDEP01000406">
    <property type="protein sequence ID" value="KAA1088303.1"/>
    <property type="molecule type" value="Genomic_DNA"/>
</dbReference>
<dbReference type="EMBL" id="VSWC01000040">
    <property type="protein sequence ID" value="KAA1105289.1"/>
    <property type="molecule type" value="Genomic_DNA"/>
</dbReference>
<dbReference type="Proteomes" id="UP000325313">
    <property type="component" value="Unassembled WGS sequence"/>
</dbReference>
<dbReference type="AlphaFoldDB" id="A0A5B0PWP0"/>
<feature type="region of interest" description="Disordered" evidence="1">
    <location>
        <begin position="90"/>
        <end position="113"/>
    </location>
</feature>
<proteinExistence type="predicted"/>
<feature type="compositionally biased region" description="Low complexity" evidence="1">
    <location>
        <begin position="278"/>
        <end position="287"/>
    </location>
</feature>
<dbReference type="OrthoDB" id="2502326at2759"/>
<comment type="caution">
    <text evidence="3">The sequence shown here is derived from an EMBL/GenBank/DDBJ whole genome shotgun (WGS) entry which is preliminary data.</text>
</comment>
<evidence type="ECO:0000256" key="1">
    <source>
        <dbReference type="SAM" id="MobiDB-lite"/>
    </source>
</evidence>
<evidence type="ECO:0000313" key="4">
    <source>
        <dbReference type="Proteomes" id="UP000324748"/>
    </source>
</evidence>
<name>A0A5B0PWP0_PUCGR</name>
<sequence length="576" mass="65304">MDSGARRLTRSTYIGELIPTNGTSNDRKRRSSSTDSENGWIPPPPLLPLTTKFLITNPQTPSQISLPPSPSTSNDPISTQIAIAHLKCQPSNSTSSHLDRAETATITTTPNPSESFRILSDQELVIPPSSIDQQDHGSCSEFISSETKFFTQRHRQSEMIEKRSKKLEKEKLLHERFKLKNRLDLLMNGSGPDWKSIRTLTLRRIKEDELRQRSAGNLTDHLPRETELEKVERMRRIMIQETEETLKRYDKLLDTRKISKPVPVSEVKPSTPSKPQIKSTKSRASPKASKRKSTHHTCSDQEHHQNGKLAVQPPIPKLKSVPGSAVQKPRQPSRSIIKTSDLQHSNGPQSTSSSSPVTLPQSPHIRHSQYIKTEEPTPQPPPPPPLRDSLYDSVSIRRLAMDDHFVNGQKRVGRSTYALGCKLPDMSKIQLDYLSRLQAMASERHASSYSTPFDRPERVLPTQQDSSSKIKNEIEATGEDVDDVDDDGERWIEFNPTVNEEKEIICHQSEFGSGSKFFELDDELEYLEEQKWTEFQMKQLGQANLESLSESSLRQMINGGKSIRKLIEERISSWKE</sequence>
<feature type="compositionally biased region" description="Polar residues" evidence="1">
    <location>
        <begin position="330"/>
        <end position="347"/>
    </location>
</feature>
<feature type="compositionally biased region" description="Low complexity" evidence="1">
    <location>
        <begin position="348"/>
        <end position="362"/>
    </location>
</feature>
<feature type="region of interest" description="Disordered" evidence="1">
    <location>
        <begin position="447"/>
        <end position="467"/>
    </location>
</feature>
<feature type="region of interest" description="Disordered" evidence="1">
    <location>
        <begin position="1"/>
        <end position="48"/>
    </location>
</feature>